<protein>
    <submittedName>
        <fullName evidence="1">Uncharacterized protein</fullName>
    </submittedName>
</protein>
<dbReference type="EMBL" id="KV722667">
    <property type="protein sequence ID" value="OCH84487.1"/>
    <property type="molecule type" value="Genomic_DNA"/>
</dbReference>
<dbReference type="OrthoDB" id="41238at2759"/>
<accession>A0A8E2APR1</accession>
<sequence length="175" mass="19650">MEPYGRLTAIRFAQLLKEEVLDLEQVWISYAPRPPLEALSEAELHGSEPYDINWAFPLDLSVLSMDEIFLTPLQLPIASPPSLGLHRVQWGAQADNATSIGLARRLGMTLNACFRWHRALPAEWPGKMPQQGDPWEDKDGKDTVFLAICWDHLLGEEREGEHAGTDSLIAKPLEV</sequence>
<evidence type="ECO:0000313" key="2">
    <source>
        <dbReference type="Proteomes" id="UP000250043"/>
    </source>
</evidence>
<evidence type="ECO:0000313" key="1">
    <source>
        <dbReference type="EMBL" id="OCH84487.1"/>
    </source>
</evidence>
<organism evidence="1 2">
    <name type="scientific">Obba rivulosa</name>
    <dbReference type="NCBI Taxonomy" id="1052685"/>
    <lineage>
        <taxon>Eukaryota</taxon>
        <taxon>Fungi</taxon>
        <taxon>Dikarya</taxon>
        <taxon>Basidiomycota</taxon>
        <taxon>Agaricomycotina</taxon>
        <taxon>Agaricomycetes</taxon>
        <taxon>Polyporales</taxon>
        <taxon>Gelatoporiaceae</taxon>
        <taxon>Obba</taxon>
    </lineage>
</organism>
<gene>
    <name evidence="1" type="ORF">OBBRIDRAFT_808208</name>
</gene>
<reference evidence="1 2" key="1">
    <citation type="submission" date="2016-07" db="EMBL/GenBank/DDBJ databases">
        <title>Draft genome of the white-rot fungus Obba rivulosa 3A-2.</title>
        <authorList>
            <consortium name="DOE Joint Genome Institute"/>
            <person name="Miettinen O."/>
            <person name="Riley R."/>
            <person name="Acob R."/>
            <person name="Barry K."/>
            <person name="Cullen D."/>
            <person name="De Vries R."/>
            <person name="Hainaut M."/>
            <person name="Hatakka A."/>
            <person name="Henrissat B."/>
            <person name="Hilden K."/>
            <person name="Kuo R."/>
            <person name="Labutti K."/>
            <person name="Lipzen A."/>
            <person name="Makela M.R."/>
            <person name="Sandor L."/>
            <person name="Spatafora J.W."/>
            <person name="Grigoriev I.V."/>
            <person name="Hibbett D.S."/>
        </authorList>
    </citation>
    <scope>NUCLEOTIDE SEQUENCE [LARGE SCALE GENOMIC DNA]</scope>
    <source>
        <strain evidence="1 2">3A-2</strain>
    </source>
</reference>
<name>A0A8E2APR1_9APHY</name>
<keyword evidence="2" id="KW-1185">Reference proteome</keyword>
<proteinExistence type="predicted"/>
<dbReference type="Proteomes" id="UP000250043">
    <property type="component" value="Unassembled WGS sequence"/>
</dbReference>
<dbReference type="AlphaFoldDB" id="A0A8E2APR1"/>
<dbReference type="SUPFAM" id="SSF55729">
    <property type="entry name" value="Acyl-CoA N-acyltransferases (Nat)"/>
    <property type="match status" value="1"/>
</dbReference>
<dbReference type="Gene3D" id="3.40.630.30">
    <property type="match status" value="1"/>
</dbReference>
<dbReference type="InterPro" id="IPR016181">
    <property type="entry name" value="Acyl_CoA_acyltransferase"/>
</dbReference>